<accession>A0A835IDV9</accession>
<dbReference type="InterPro" id="IPR011050">
    <property type="entry name" value="Pectin_lyase_fold/virulence"/>
</dbReference>
<dbReference type="Pfam" id="PF00295">
    <property type="entry name" value="Glyco_hydro_28"/>
    <property type="match status" value="1"/>
</dbReference>
<dbReference type="GO" id="GO:0004650">
    <property type="term" value="F:polygalacturonase activity"/>
    <property type="evidence" value="ECO:0007669"/>
    <property type="project" value="InterPro"/>
</dbReference>
<organism evidence="5 6">
    <name type="scientific">Coptis chinensis</name>
    <dbReference type="NCBI Taxonomy" id="261450"/>
    <lineage>
        <taxon>Eukaryota</taxon>
        <taxon>Viridiplantae</taxon>
        <taxon>Streptophyta</taxon>
        <taxon>Embryophyta</taxon>
        <taxon>Tracheophyta</taxon>
        <taxon>Spermatophyta</taxon>
        <taxon>Magnoliopsida</taxon>
        <taxon>Ranunculales</taxon>
        <taxon>Ranunculaceae</taxon>
        <taxon>Coptidoideae</taxon>
        <taxon>Coptis</taxon>
    </lineage>
</organism>
<dbReference type="Proteomes" id="UP000631114">
    <property type="component" value="Unassembled WGS sequence"/>
</dbReference>
<keyword evidence="6" id="KW-1185">Reference proteome</keyword>
<proteinExistence type="inferred from homology"/>
<dbReference type="PANTHER" id="PTHR31339">
    <property type="entry name" value="PECTIN LYASE-RELATED"/>
    <property type="match status" value="1"/>
</dbReference>
<comment type="caution">
    <text evidence="5">The sequence shown here is derived from an EMBL/GenBank/DDBJ whole genome shotgun (WGS) entry which is preliminary data.</text>
</comment>
<dbReference type="Gene3D" id="2.160.20.10">
    <property type="entry name" value="Single-stranded right-handed beta-helix, Pectin lyase-like"/>
    <property type="match status" value="1"/>
</dbReference>
<dbReference type="SUPFAM" id="SSF51126">
    <property type="entry name" value="Pectin lyase-like"/>
    <property type="match status" value="1"/>
</dbReference>
<evidence type="ECO:0000256" key="1">
    <source>
        <dbReference type="ARBA" id="ARBA00008834"/>
    </source>
</evidence>
<protein>
    <recommendedName>
        <fullName evidence="7">Polygalacturonase</fullName>
    </recommendedName>
</protein>
<comment type="similarity">
    <text evidence="1 4">Belongs to the glycosyl hydrolase 28 family.</text>
</comment>
<dbReference type="OrthoDB" id="1625575at2759"/>
<reference evidence="5 6" key="1">
    <citation type="submission" date="2020-10" db="EMBL/GenBank/DDBJ databases">
        <title>The Coptis chinensis genome and diversification of protoberbering-type alkaloids.</title>
        <authorList>
            <person name="Wang B."/>
            <person name="Shu S."/>
            <person name="Song C."/>
            <person name="Liu Y."/>
        </authorList>
    </citation>
    <scope>NUCLEOTIDE SEQUENCE [LARGE SCALE GENOMIC DNA]</scope>
    <source>
        <strain evidence="5">HL-2020</strain>
        <tissue evidence="5">Leaf</tissue>
    </source>
</reference>
<gene>
    <name evidence="5" type="ORF">IFM89_034170</name>
</gene>
<evidence type="ECO:0000256" key="2">
    <source>
        <dbReference type="ARBA" id="ARBA00022801"/>
    </source>
</evidence>
<name>A0A835IDV9_9MAGN</name>
<dbReference type="EMBL" id="JADFTS010000003">
    <property type="protein sequence ID" value="KAF9617120.1"/>
    <property type="molecule type" value="Genomic_DNA"/>
</dbReference>
<evidence type="ECO:0008006" key="7">
    <source>
        <dbReference type="Google" id="ProtNLM"/>
    </source>
</evidence>
<dbReference type="PANTHER" id="PTHR31339:SF71">
    <property type="entry name" value="PECTIN LYASE-LIKE SUPERFAMILY PROTEIN"/>
    <property type="match status" value="1"/>
</dbReference>
<evidence type="ECO:0000256" key="4">
    <source>
        <dbReference type="RuleBase" id="RU361169"/>
    </source>
</evidence>
<keyword evidence="2 4" id="KW-0378">Hydrolase</keyword>
<evidence type="ECO:0000256" key="3">
    <source>
        <dbReference type="ARBA" id="ARBA00023295"/>
    </source>
</evidence>
<dbReference type="InterPro" id="IPR051801">
    <property type="entry name" value="GH28_Enzymes"/>
</dbReference>
<evidence type="ECO:0000313" key="6">
    <source>
        <dbReference type="Proteomes" id="UP000631114"/>
    </source>
</evidence>
<dbReference type="InterPro" id="IPR000743">
    <property type="entry name" value="Glyco_hydro_28"/>
</dbReference>
<dbReference type="GO" id="GO:0005975">
    <property type="term" value="P:carbohydrate metabolic process"/>
    <property type="evidence" value="ECO:0007669"/>
    <property type="project" value="InterPro"/>
</dbReference>
<sequence length="151" mass="16428">MEDTIAINTESEIRIKIVVGRGGSVKGIYVRNVTMHTMKYVFWMTGNYKSHPDNNTDPKALPVINNINYKDITAENVTMAANFEGIQGDPFTGIFMSNVNIGLSAKPKKLQWNCTDIAGFTSGVTPKPCALLPDKGAGKDLAATSLLISYL</sequence>
<keyword evidence="3 4" id="KW-0326">Glycosidase</keyword>
<evidence type="ECO:0000313" key="5">
    <source>
        <dbReference type="EMBL" id="KAF9617120.1"/>
    </source>
</evidence>
<dbReference type="AlphaFoldDB" id="A0A835IDV9"/>
<dbReference type="InterPro" id="IPR012334">
    <property type="entry name" value="Pectin_lyas_fold"/>
</dbReference>